<dbReference type="PROSITE" id="PS50109">
    <property type="entry name" value="HIS_KIN"/>
    <property type="match status" value="1"/>
</dbReference>
<evidence type="ECO:0000256" key="3">
    <source>
        <dbReference type="ARBA" id="ARBA00012438"/>
    </source>
</evidence>
<dbReference type="SMART" id="SM00304">
    <property type="entry name" value="HAMP"/>
    <property type="match status" value="1"/>
</dbReference>
<dbReference type="AlphaFoldDB" id="A0A919QDV3"/>
<evidence type="ECO:0000256" key="5">
    <source>
        <dbReference type="ARBA" id="ARBA00022679"/>
    </source>
</evidence>
<evidence type="ECO:0000256" key="7">
    <source>
        <dbReference type="ARBA" id="ARBA00022777"/>
    </source>
</evidence>
<evidence type="ECO:0000259" key="13">
    <source>
        <dbReference type="PROSITE" id="PS50885"/>
    </source>
</evidence>
<evidence type="ECO:0000256" key="2">
    <source>
        <dbReference type="ARBA" id="ARBA00004236"/>
    </source>
</evidence>
<evidence type="ECO:0000256" key="1">
    <source>
        <dbReference type="ARBA" id="ARBA00000085"/>
    </source>
</evidence>
<evidence type="ECO:0000313" key="14">
    <source>
        <dbReference type="EMBL" id="GIH25899.1"/>
    </source>
</evidence>
<dbReference type="InterPro" id="IPR050428">
    <property type="entry name" value="TCS_sensor_his_kinase"/>
</dbReference>
<dbReference type="GO" id="GO:0000155">
    <property type="term" value="F:phosphorelay sensor kinase activity"/>
    <property type="evidence" value="ECO:0007669"/>
    <property type="project" value="InterPro"/>
</dbReference>
<evidence type="ECO:0000256" key="10">
    <source>
        <dbReference type="ARBA" id="ARBA00023136"/>
    </source>
</evidence>
<dbReference type="GO" id="GO:0005886">
    <property type="term" value="C:plasma membrane"/>
    <property type="evidence" value="ECO:0007669"/>
    <property type="project" value="UniProtKB-SubCell"/>
</dbReference>
<dbReference type="RefSeq" id="WP_204042600.1">
    <property type="nucleotide sequence ID" value="NZ_BOOA01000034.1"/>
</dbReference>
<keyword evidence="9" id="KW-0902">Two-component regulatory system</keyword>
<keyword evidence="4" id="KW-0597">Phosphoprotein</keyword>
<proteinExistence type="predicted"/>
<dbReference type="Pfam" id="PF00512">
    <property type="entry name" value="HisKA"/>
    <property type="match status" value="1"/>
</dbReference>
<dbReference type="SMART" id="SM00387">
    <property type="entry name" value="HATPase_c"/>
    <property type="match status" value="1"/>
</dbReference>
<evidence type="ECO:0000256" key="9">
    <source>
        <dbReference type="ARBA" id="ARBA00023012"/>
    </source>
</evidence>
<sequence length="454" mass="49628">MLSWCPPSFRARRTTATAVVAAAVCLAVSVLFLLYTGNHAAEGAQARVTDAWDRVVPLIREGPLPAILTRGKVEAIQVVNAQRRVIASTPELAGRPAIGSFMAPSGHVRAMRTLCPPAGLKGCMTVVAYKVFQPPGVWLLYIAVPIPPWYGSTSALLLAIGVSVLATTMMTAWSFRDLTKAMAPVNAIRAELREITATDLGRRVPVPMRYEEIRRLAETVNDTLDRLESAYTRLRRFTADASHDLRTPITGMRAQLEEALRYPWDTDWLKMTEAVLAGVELLQATAADLLTLAQLDAGAPLHHDPTDLRLLVSAELDRRTHQKEIVKDLRESVCVDCDRLRITRLLANLLDNAERHASSRITVSVRADGSSAVMEVADDGAGIAAEHREMVFDRFTRLDASRNRDAGGTGLGLAIAREIAEAHQGALTIEDSERGARFVLRLPARDAGPEARTR</sequence>
<dbReference type="InterPro" id="IPR003594">
    <property type="entry name" value="HATPase_dom"/>
</dbReference>
<name>A0A919QDV3_9ACTN</name>
<dbReference type="InterPro" id="IPR036890">
    <property type="entry name" value="HATPase_C_sf"/>
</dbReference>
<comment type="caution">
    <text evidence="14">The sequence shown here is derived from an EMBL/GenBank/DDBJ whole genome shotgun (WGS) entry which is preliminary data.</text>
</comment>
<comment type="catalytic activity">
    <reaction evidence="1">
        <text>ATP + protein L-histidine = ADP + protein N-phospho-L-histidine.</text>
        <dbReference type="EC" id="2.7.13.3"/>
    </reaction>
</comment>
<dbReference type="Pfam" id="PF02518">
    <property type="entry name" value="HATPase_c"/>
    <property type="match status" value="1"/>
</dbReference>
<keyword evidence="7" id="KW-0418">Kinase</keyword>
<keyword evidence="8 11" id="KW-1133">Transmembrane helix</keyword>
<evidence type="ECO:0000256" key="8">
    <source>
        <dbReference type="ARBA" id="ARBA00022989"/>
    </source>
</evidence>
<keyword evidence="6 11" id="KW-0812">Transmembrane</keyword>
<accession>A0A919QDV3</accession>
<dbReference type="SMART" id="SM00388">
    <property type="entry name" value="HisKA"/>
    <property type="match status" value="1"/>
</dbReference>
<dbReference type="CDD" id="cd06225">
    <property type="entry name" value="HAMP"/>
    <property type="match status" value="1"/>
</dbReference>
<keyword evidence="15" id="KW-1185">Reference proteome</keyword>
<organism evidence="14 15">
    <name type="scientific">Acrocarpospora phusangensis</name>
    <dbReference type="NCBI Taxonomy" id="1070424"/>
    <lineage>
        <taxon>Bacteria</taxon>
        <taxon>Bacillati</taxon>
        <taxon>Actinomycetota</taxon>
        <taxon>Actinomycetes</taxon>
        <taxon>Streptosporangiales</taxon>
        <taxon>Streptosporangiaceae</taxon>
        <taxon>Acrocarpospora</taxon>
    </lineage>
</organism>
<dbReference type="InterPro" id="IPR003660">
    <property type="entry name" value="HAMP_dom"/>
</dbReference>
<gene>
    <name evidence="14" type="ORF">Aph01nite_42090</name>
</gene>
<evidence type="ECO:0000256" key="11">
    <source>
        <dbReference type="SAM" id="Phobius"/>
    </source>
</evidence>
<dbReference type="SUPFAM" id="SSF47384">
    <property type="entry name" value="Homodimeric domain of signal transducing histidine kinase"/>
    <property type="match status" value="1"/>
</dbReference>
<dbReference type="PROSITE" id="PS50885">
    <property type="entry name" value="HAMP"/>
    <property type="match status" value="1"/>
</dbReference>
<dbReference type="PRINTS" id="PR00344">
    <property type="entry name" value="BCTRLSENSOR"/>
</dbReference>
<evidence type="ECO:0000259" key="12">
    <source>
        <dbReference type="PROSITE" id="PS50109"/>
    </source>
</evidence>
<comment type="subcellular location">
    <subcellularLocation>
        <location evidence="2">Cell membrane</location>
    </subcellularLocation>
</comment>
<dbReference type="InterPro" id="IPR036097">
    <property type="entry name" value="HisK_dim/P_sf"/>
</dbReference>
<dbReference type="EMBL" id="BOOA01000034">
    <property type="protein sequence ID" value="GIH25899.1"/>
    <property type="molecule type" value="Genomic_DNA"/>
</dbReference>
<feature type="domain" description="HAMP" evidence="13">
    <location>
        <begin position="179"/>
        <end position="232"/>
    </location>
</feature>
<evidence type="ECO:0000256" key="6">
    <source>
        <dbReference type="ARBA" id="ARBA00022692"/>
    </source>
</evidence>
<feature type="domain" description="Histidine kinase" evidence="12">
    <location>
        <begin position="240"/>
        <end position="446"/>
    </location>
</feature>
<dbReference type="SUPFAM" id="SSF55874">
    <property type="entry name" value="ATPase domain of HSP90 chaperone/DNA topoisomerase II/histidine kinase"/>
    <property type="match status" value="1"/>
</dbReference>
<dbReference type="Gene3D" id="3.30.565.10">
    <property type="entry name" value="Histidine kinase-like ATPase, C-terminal domain"/>
    <property type="match status" value="1"/>
</dbReference>
<keyword evidence="5" id="KW-0808">Transferase</keyword>
<dbReference type="InterPro" id="IPR004358">
    <property type="entry name" value="Sig_transdc_His_kin-like_C"/>
</dbReference>
<evidence type="ECO:0000313" key="15">
    <source>
        <dbReference type="Proteomes" id="UP000640052"/>
    </source>
</evidence>
<evidence type="ECO:0000256" key="4">
    <source>
        <dbReference type="ARBA" id="ARBA00022553"/>
    </source>
</evidence>
<dbReference type="EC" id="2.7.13.3" evidence="3"/>
<reference evidence="14" key="1">
    <citation type="submission" date="2021-01" db="EMBL/GenBank/DDBJ databases">
        <title>Whole genome shotgun sequence of Acrocarpospora phusangensis NBRC 108782.</title>
        <authorList>
            <person name="Komaki H."/>
            <person name="Tamura T."/>
        </authorList>
    </citation>
    <scope>NUCLEOTIDE SEQUENCE</scope>
    <source>
        <strain evidence="14">NBRC 108782</strain>
    </source>
</reference>
<dbReference type="InterPro" id="IPR003661">
    <property type="entry name" value="HisK_dim/P_dom"/>
</dbReference>
<dbReference type="PANTHER" id="PTHR45436">
    <property type="entry name" value="SENSOR HISTIDINE KINASE YKOH"/>
    <property type="match status" value="1"/>
</dbReference>
<dbReference type="InterPro" id="IPR005467">
    <property type="entry name" value="His_kinase_dom"/>
</dbReference>
<feature type="transmembrane region" description="Helical" evidence="11">
    <location>
        <begin position="149"/>
        <end position="173"/>
    </location>
</feature>
<dbReference type="Proteomes" id="UP000640052">
    <property type="component" value="Unassembled WGS sequence"/>
</dbReference>
<dbReference type="CDD" id="cd00082">
    <property type="entry name" value="HisKA"/>
    <property type="match status" value="1"/>
</dbReference>
<dbReference type="PANTHER" id="PTHR45436:SF5">
    <property type="entry name" value="SENSOR HISTIDINE KINASE TRCS"/>
    <property type="match status" value="1"/>
</dbReference>
<protein>
    <recommendedName>
        <fullName evidence="3">histidine kinase</fullName>
        <ecNumber evidence="3">2.7.13.3</ecNumber>
    </recommendedName>
</protein>
<dbReference type="Gene3D" id="1.10.287.130">
    <property type="match status" value="1"/>
</dbReference>
<keyword evidence="10 11" id="KW-0472">Membrane</keyword>